<dbReference type="Proteomes" id="UP000198226">
    <property type="component" value="Chromosome I"/>
</dbReference>
<keyword evidence="2" id="KW-0560">Oxidoreductase</keyword>
<name>A0A109IGS2_9ACTN</name>
<dbReference type="InterPro" id="IPR051545">
    <property type="entry name" value="NAD(P)H_dehydrogenase_qn"/>
</dbReference>
<evidence type="ECO:0000313" key="4">
    <source>
        <dbReference type="EMBL" id="SCG64674.1"/>
    </source>
</evidence>
<dbReference type="Pfam" id="PF02525">
    <property type="entry name" value="Flavodoxin_2"/>
    <property type="match status" value="1"/>
</dbReference>
<dbReference type="GO" id="GO:0003955">
    <property type="term" value="F:NAD(P)H dehydrogenase (quinone) activity"/>
    <property type="evidence" value="ECO:0007669"/>
    <property type="project" value="TreeGrafter"/>
</dbReference>
<evidence type="ECO:0000313" key="5">
    <source>
        <dbReference type="Proteomes" id="UP000198226"/>
    </source>
</evidence>
<sequence>MKTLIVYAHPEPRSLNGSLKDLAVSTLQAAGHEVRVSDLYAMNWKAVVDAADFGGYATSPLRVTPSSGRAYDAGALTPEVRAEQEKLLWADTVIFQFPLWWYTMPAILKGWVDRVFSFHFAYGVGVHDETRYGERFGEGTLLGRRAVLSVTIGGPESQYTDRGINGPIEDLLFPIHHGILYYPGLEVLPPFVLYRADRISGDEFADVAKRWQERLLTLETTPPIAFRRQNSGDYEIPSLRLREGLEAPGRSGFDLHVRAG</sequence>
<dbReference type="Gene3D" id="3.40.50.360">
    <property type="match status" value="1"/>
</dbReference>
<dbReference type="OrthoDB" id="9798454at2"/>
<accession>A0A109IGS2</accession>
<proteinExistence type="inferred from homology"/>
<dbReference type="PANTHER" id="PTHR10204:SF34">
    <property type="entry name" value="NAD(P)H DEHYDROGENASE [QUINONE] 1 ISOFORM 1"/>
    <property type="match status" value="1"/>
</dbReference>
<dbReference type="InterPro" id="IPR003680">
    <property type="entry name" value="Flavodoxin_fold"/>
</dbReference>
<dbReference type="SUPFAM" id="SSF52218">
    <property type="entry name" value="Flavoproteins"/>
    <property type="match status" value="1"/>
</dbReference>
<gene>
    <name evidence="4" type="ORF">GA0070623_3074</name>
</gene>
<dbReference type="InterPro" id="IPR029039">
    <property type="entry name" value="Flavoprotein-like_sf"/>
</dbReference>
<dbReference type="AlphaFoldDB" id="A0A109IGS2"/>
<reference evidence="5" key="1">
    <citation type="submission" date="2016-06" db="EMBL/GenBank/DDBJ databases">
        <authorList>
            <person name="Varghese N."/>
            <person name="Submissions Spin"/>
        </authorList>
    </citation>
    <scope>NUCLEOTIDE SEQUENCE [LARGE SCALE GENOMIC DNA]</scope>
    <source>
        <strain evidence="5">DSM 44983</strain>
    </source>
</reference>
<dbReference type="GO" id="GO:0005829">
    <property type="term" value="C:cytosol"/>
    <property type="evidence" value="ECO:0007669"/>
    <property type="project" value="TreeGrafter"/>
</dbReference>
<evidence type="ECO:0000256" key="1">
    <source>
        <dbReference type="ARBA" id="ARBA00006252"/>
    </source>
</evidence>
<keyword evidence="5" id="KW-1185">Reference proteome</keyword>
<evidence type="ECO:0000259" key="3">
    <source>
        <dbReference type="Pfam" id="PF02525"/>
    </source>
</evidence>
<feature type="domain" description="Flavodoxin-like fold" evidence="3">
    <location>
        <begin position="1"/>
        <end position="215"/>
    </location>
</feature>
<organism evidence="4 5">
    <name type="scientific">Micromonospora rifamycinica</name>
    <dbReference type="NCBI Taxonomy" id="291594"/>
    <lineage>
        <taxon>Bacteria</taxon>
        <taxon>Bacillati</taxon>
        <taxon>Actinomycetota</taxon>
        <taxon>Actinomycetes</taxon>
        <taxon>Micromonosporales</taxon>
        <taxon>Micromonosporaceae</taxon>
        <taxon>Micromonospora</taxon>
    </lineage>
</organism>
<protein>
    <submittedName>
        <fullName evidence="4">NAD(P)H dehydrogenase (Quinone)</fullName>
    </submittedName>
</protein>
<evidence type="ECO:0000256" key="2">
    <source>
        <dbReference type="ARBA" id="ARBA00023002"/>
    </source>
</evidence>
<dbReference type="PANTHER" id="PTHR10204">
    <property type="entry name" value="NAD P H OXIDOREDUCTASE-RELATED"/>
    <property type="match status" value="1"/>
</dbReference>
<dbReference type="RefSeq" id="WP_067313827.1">
    <property type="nucleotide sequence ID" value="NZ_LRMV01000175.1"/>
</dbReference>
<dbReference type="EMBL" id="LT607752">
    <property type="protein sequence ID" value="SCG64674.1"/>
    <property type="molecule type" value="Genomic_DNA"/>
</dbReference>
<comment type="similarity">
    <text evidence="1">Belongs to the NAD(P)H dehydrogenase (quinone) family.</text>
</comment>